<sequence length="360" mass="40190">MKELGKVNTQIVSLNLNKMPVTDEDLHLVADFPNLRKLNLSFTDITDKDLAQLSKLTQLQQLSISGTKVTETALRQLSSWPALSTVYAWQTQVPATAQAAVQQALGKTRIQWGFNGDTIQMKLNAPIIDNEAQVMTGPIELRLKHFLPGVSIRYTLDGSEPDSIRSPEYKAGTMIHEQGLMKAKAFKAGWMSSDVSSLFFYKNKYQPDTAIALLPPDVSYKGNGAGTIIDNVKADKNFRSGKWLGYKENAMQTLLTFSKPQPVSSVTVSSMIDIASYIMPAMRIEVWGGNHPQQLKLLQTFVPTQPSKEIPSYLEAFELKFQTQTVQYLKLVAVPVSKLPAWHRGKGDKGWFFVDECFIN</sequence>
<dbReference type="Pfam" id="PF13287">
    <property type="entry name" value="Fn3_assoc"/>
    <property type="match status" value="1"/>
</dbReference>
<protein>
    <recommendedName>
        <fullName evidence="3">Leucine-rich repeat domain-containing protein</fullName>
    </recommendedName>
</protein>
<dbReference type="Proteomes" id="UP000426027">
    <property type="component" value="Chromosome"/>
</dbReference>
<gene>
    <name evidence="1" type="ORF">GLV81_02415</name>
</gene>
<evidence type="ECO:0000313" key="1">
    <source>
        <dbReference type="EMBL" id="QGW27111.1"/>
    </source>
</evidence>
<dbReference type="EMBL" id="CP046566">
    <property type="protein sequence ID" value="QGW27111.1"/>
    <property type="molecule type" value="Genomic_DNA"/>
</dbReference>
<proteinExistence type="predicted"/>
<dbReference type="RefSeq" id="WP_157476539.1">
    <property type="nucleotide sequence ID" value="NZ_CP046566.1"/>
</dbReference>
<reference evidence="1 2" key="1">
    <citation type="submission" date="2019-11" db="EMBL/GenBank/DDBJ databases">
        <authorList>
            <person name="Im W.T."/>
        </authorList>
    </citation>
    <scope>NUCLEOTIDE SEQUENCE [LARGE SCALE GENOMIC DNA]</scope>
    <source>
        <strain evidence="1 2">SB-02</strain>
    </source>
</reference>
<dbReference type="AlphaFoldDB" id="A0A6I6GWW6"/>
<dbReference type="InterPro" id="IPR032675">
    <property type="entry name" value="LRR_dom_sf"/>
</dbReference>
<dbReference type="InterPro" id="IPR026876">
    <property type="entry name" value="Fn3_assoc_repeat"/>
</dbReference>
<dbReference type="Gene3D" id="3.80.10.10">
    <property type="entry name" value="Ribonuclease Inhibitor"/>
    <property type="match status" value="1"/>
</dbReference>
<evidence type="ECO:0000313" key="2">
    <source>
        <dbReference type="Proteomes" id="UP000426027"/>
    </source>
</evidence>
<evidence type="ECO:0008006" key="3">
    <source>
        <dbReference type="Google" id="ProtNLM"/>
    </source>
</evidence>
<dbReference type="SUPFAM" id="SSF52047">
    <property type="entry name" value="RNI-like"/>
    <property type="match status" value="1"/>
</dbReference>
<dbReference type="KEGG" id="fls:GLV81_02415"/>
<name>A0A6I6GWW6_9BACT</name>
<organism evidence="1 2">
    <name type="scientific">Phnomibacter ginsenosidimutans</name>
    <dbReference type="NCBI Taxonomy" id="2676868"/>
    <lineage>
        <taxon>Bacteria</taxon>
        <taxon>Pseudomonadati</taxon>
        <taxon>Bacteroidota</taxon>
        <taxon>Chitinophagia</taxon>
        <taxon>Chitinophagales</taxon>
        <taxon>Chitinophagaceae</taxon>
        <taxon>Phnomibacter</taxon>
    </lineage>
</organism>
<accession>A0A6I6GWW6</accession>
<keyword evidence="2" id="KW-1185">Reference proteome</keyword>